<gene>
    <name evidence="2" type="ORF">BHAP_1711</name>
</gene>
<feature type="compositionally biased region" description="Low complexity" evidence="1">
    <location>
        <begin position="209"/>
        <end position="221"/>
    </location>
</feature>
<feature type="compositionally biased region" description="Low complexity" evidence="1">
    <location>
        <begin position="282"/>
        <end position="310"/>
    </location>
</feature>
<organism evidence="2 3">
    <name type="scientific">Bifidobacterium hapali</name>
    <dbReference type="NCBI Taxonomy" id="1630172"/>
    <lineage>
        <taxon>Bacteria</taxon>
        <taxon>Bacillati</taxon>
        <taxon>Actinomycetota</taxon>
        <taxon>Actinomycetes</taxon>
        <taxon>Bifidobacteriales</taxon>
        <taxon>Bifidobacteriaceae</taxon>
        <taxon>Bifidobacterium</taxon>
    </lineage>
</organism>
<dbReference type="Proteomes" id="UP000216074">
    <property type="component" value="Unassembled WGS sequence"/>
</dbReference>
<dbReference type="EMBL" id="MWWY01000033">
    <property type="protein sequence ID" value="OZG63686.1"/>
    <property type="molecule type" value="Genomic_DNA"/>
</dbReference>
<proteinExistence type="predicted"/>
<evidence type="ECO:0000313" key="2">
    <source>
        <dbReference type="EMBL" id="OZG63686.1"/>
    </source>
</evidence>
<feature type="region of interest" description="Disordered" evidence="1">
    <location>
        <begin position="204"/>
        <end position="226"/>
    </location>
</feature>
<dbReference type="AlphaFoldDB" id="A0A261FY51"/>
<name>A0A261FY51_9BIFI</name>
<reference evidence="2 3" key="1">
    <citation type="journal article" date="2017" name="BMC Genomics">
        <title>Comparative genomic and phylogenomic analyses of the Bifidobacteriaceae family.</title>
        <authorList>
            <person name="Lugli G.A."/>
            <person name="Milani C."/>
            <person name="Turroni F."/>
            <person name="Duranti S."/>
            <person name="Mancabelli L."/>
            <person name="Mangifesta M."/>
            <person name="Ferrario C."/>
            <person name="Modesto M."/>
            <person name="Mattarelli P."/>
            <person name="Jiri K."/>
            <person name="van Sinderen D."/>
            <person name="Ventura M."/>
        </authorList>
    </citation>
    <scope>NUCLEOTIDE SEQUENCE [LARGE SCALE GENOMIC DNA]</scope>
    <source>
        <strain evidence="2 3">DSM 100202</strain>
    </source>
</reference>
<comment type="caution">
    <text evidence="2">The sequence shown here is derived from an EMBL/GenBank/DDBJ whole genome shotgun (WGS) entry which is preliminary data.</text>
</comment>
<feature type="region of interest" description="Disordered" evidence="1">
    <location>
        <begin position="271"/>
        <end position="342"/>
    </location>
</feature>
<keyword evidence="3" id="KW-1185">Reference proteome</keyword>
<evidence type="ECO:0000256" key="1">
    <source>
        <dbReference type="SAM" id="MobiDB-lite"/>
    </source>
</evidence>
<evidence type="ECO:0000313" key="3">
    <source>
        <dbReference type="Proteomes" id="UP000216074"/>
    </source>
</evidence>
<feature type="compositionally biased region" description="Polar residues" evidence="1">
    <location>
        <begin position="311"/>
        <end position="335"/>
    </location>
</feature>
<protein>
    <submittedName>
        <fullName evidence="2">Uncharacterized protein</fullName>
    </submittedName>
</protein>
<sequence length="372" mass="39161">MQTRHRYRSPREAGRDVRIAVKWRRKVTACLAVFICAGLSLSLSGCSMPRYVGRAESEQTMSACERSYVAASSSYDVVAEAGKPLSLRWLLASRAQSQWINVAADCTDRFAEGVIRAAQASLFASRLAVRLGITDNSGNEHTAVSLDNVTSLDVSESTLTGMALAEDRAGFSVEVLAARSATDATIAIADEHKATGERLISLANAHNRSTSTSNDSTGTSSAINDPRQKVYDVSSLLTNANDIVDPATGLRASTYAIVEINCAREELAAVNGQTSQTDKAVSDTSSTGNASPSSAGSSANSSGSSNDHTSQNSNSHVTTSSQSDGASTSVLTNSPDSEHTKSMRTLAQLISSRVARAFTAGYPAFDHALFTS</sequence>
<accession>A0A261FY51</accession>